<dbReference type="Pfam" id="PF01243">
    <property type="entry name" value="PNPOx_N"/>
    <property type="match status" value="1"/>
</dbReference>
<comment type="caution">
    <text evidence="3">The sequence shown here is derived from an EMBL/GenBank/DDBJ whole genome shotgun (WGS) entry which is preliminary data.</text>
</comment>
<dbReference type="AlphaFoldDB" id="A0A9X4RD61"/>
<dbReference type="GO" id="GO:0070967">
    <property type="term" value="F:coenzyme F420 binding"/>
    <property type="evidence" value="ECO:0007669"/>
    <property type="project" value="TreeGrafter"/>
</dbReference>
<sequence>MRSQEARARFAAARVGRLGTVGADGTPHLVPVVFVQLSDAVYTAVDHKPKTTRRLRRLEDVAATGRAGLVVDHYEEDWTALWWVRADGAAEVIEAETAEGAVALDALVAKYPQYRDRRPAGPLIAIRALRWRWWSAGCPAPGPGIA</sequence>
<dbReference type="GO" id="GO:0016627">
    <property type="term" value="F:oxidoreductase activity, acting on the CH-CH group of donors"/>
    <property type="evidence" value="ECO:0007669"/>
    <property type="project" value="TreeGrafter"/>
</dbReference>
<dbReference type="SUPFAM" id="SSF50475">
    <property type="entry name" value="FMN-binding split barrel"/>
    <property type="match status" value="1"/>
</dbReference>
<name>A0A9X4RD61_9ACTN</name>
<dbReference type="PANTHER" id="PTHR35176:SF2">
    <property type="entry name" value="F420H(2)-DEPENDENT REDUCTASE RV1155"/>
    <property type="match status" value="1"/>
</dbReference>
<evidence type="ECO:0000256" key="1">
    <source>
        <dbReference type="ARBA" id="ARBA00023002"/>
    </source>
</evidence>
<evidence type="ECO:0000313" key="4">
    <source>
        <dbReference type="Proteomes" id="UP001152755"/>
    </source>
</evidence>
<evidence type="ECO:0000259" key="2">
    <source>
        <dbReference type="Pfam" id="PF01243"/>
    </source>
</evidence>
<dbReference type="InterPro" id="IPR012349">
    <property type="entry name" value="Split_barrel_FMN-bd"/>
</dbReference>
<feature type="domain" description="Pyridoxamine 5'-phosphate oxidase N-terminal" evidence="2">
    <location>
        <begin position="4"/>
        <end position="132"/>
    </location>
</feature>
<dbReference type="NCBIfam" id="TIGR03668">
    <property type="entry name" value="Rv0121_F420"/>
    <property type="match status" value="1"/>
</dbReference>
<gene>
    <name evidence="3" type="ORF">NVS88_07060</name>
</gene>
<organism evidence="3 4">
    <name type="scientific">Speluncibacter jeojiensis</name>
    <dbReference type="NCBI Taxonomy" id="2710754"/>
    <lineage>
        <taxon>Bacteria</taxon>
        <taxon>Bacillati</taxon>
        <taxon>Actinomycetota</taxon>
        <taxon>Actinomycetes</taxon>
        <taxon>Mycobacteriales</taxon>
        <taxon>Speluncibacteraceae</taxon>
        <taxon>Speluncibacter</taxon>
    </lineage>
</organism>
<protein>
    <submittedName>
        <fullName evidence="3">TIGR03668 family PPOX class F420-dependent oxidoreductase</fullName>
    </submittedName>
</protein>
<dbReference type="Gene3D" id="2.30.110.10">
    <property type="entry name" value="Electron Transport, Fmn-binding Protein, Chain A"/>
    <property type="match status" value="1"/>
</dbReference>
<keyword evidence="1" id="KW-0560">Oxidoreductase</keyword>
<dbReference type="PANTHER" id="PTHR35176">
    <property type="entry name" value="HEME OXYGENASE HI_0854-RELATED"/>
    <property type="match status" value="1"/>
</dbReference>
<dbReference type="RefSeq" id="WP_332519517.1">
    <property type="nucleotide sequence ID" value="NZ_JANRHA010000003.1"/>
</dbReference>
<dbReference type="InterPro" id="IPR052019">
    <property type="entry name" value="F420H2_bilvrd_red/Heme_oxyg"/>
</dbReference>
<dbReference type="InterPro" id="IPR019967">
    <property type="entry name" value="F420-dep_enz_PPOX_Rv0121"/>
</dbReference>
<dbReference type="InterPro" id="IPR011576">
    <property type="entry name" value="Pyridox_Oxase_N"/>
</dbReference>
<dbReference type="Proteomes" id="UP001152755">
    <property type="component" value="Unassembled WGS sequence"/>
</dbReference>
<accession>A0A9X4RD61</accession>
<evidence type="ECO:0000313" key="3">
    <source>
        <dbReference type="EMBL" id="MDG3014314.1"/>
    </source>
</evidence>
<reference evidence="3" key="1">
    <citation type="submission" date="2022-08" db="EMBL/GenBank/DDBJ databases">
        <title>Genome analysis of Corynebacteriales strain.</title>
        <authorList>
            <person name="Lee S.D."/>
        </authorList>
    </citation>
    <scope>NUCLEOTIDE SEQUENCE</scope>
    <source>
        <strain evidence="3">D3-21</strain>
    </source>
</reference>
<proteinExistence type="predicted"/>
<dbReference type="EMBL" id="JANRHA010000003">
    <property type="protein sequence ID" value="MDG3014314.1"/>
    <property type="molecule type" value="Genomic_DNA"/>
</dbReference>
<keyword evidence="4" id="KW-1185">Reference proteome</keyword>
<dbReference type="GO" id="GO:0005829">
    <property type="term" value="C:cytosol"/>
    <property type="evidence" value="ECO:0007669"/>
    <property type="project" value="TreeGrafter"/>
</dbReference>